<keyword evidence="2" id="KW-1185">Reference proteome</keyword>
<evidence type="ECO:0000313" key="1">
    <source>
        <dbReference type="EMBL" id="KAI8423835.1"/>
    </source>
</evidence>
<gene>
    <name evidence="1" type="ORF">MSG28_012845</name>
</gene>
<name>A0ACC0JIZ7_CHOFU</name>
<accession>A0ACC0JIZ7</accession>
<dbReference type="Proteomes" id="UP001064048">
    <property type="component" value="Chromosome 22"/>
</dbReference>
<comment type="caution">
    <text evidence="1">The sequence shown here is derived from an EMBL/GenBank/DDBJ whole genome shotgun (WGS) entry which is preliminary data.</text>
</comment>
<dbReference type="EMBL" id="CM046122">
    <property type="protein sequence ID" value="KAI8423835.1"/>
    <property type="molecule type" value="Genomic_DNA"/>
</dbReference>
<reference evidence="1 2" key="1">
    <citation type="journal article" date="2022" name="Genome Biol. Evol.">
        <title>The Spruce Budworm Genome: Reconstructing the Evolutionary History of Antifreeze Proteins.</title>
        <authorList>
            <person name="Beliveau C."/>
            <person name="Gagne P."/>
            <person name="Picq S."/>
            <person name="Vernygora O."/>
            <person name="Keeling C.I."/>
            <person name="Pinkney K."/>
            <person name="Doucet D."/>
            <person name="Wen F."/>
            <person name="Johnston J.S."/>
            <person name="Maaroufi H."/>
            <person name="Boyle B."/>
            <person name="Laroche J."/>
            <person name="Dewar K."/>
            <person name="Juretic N."/>
            <person name="Blackburn G."/>
            <person name="Nisole A."/>
            <person name="Brunet B."/>
            <person name="Brandao M."/>
            <person name="Lumley L."/>
            <person name="Duan J."/>
            <person name="Quan G."/>
            <person name="Lucarotti C.J."/>
            <person name="Roe A.D."/>
            <person name="Sperling F.A.H."/>
            <person name="Levesque R.C."/>
            <person name="Cusson M."/>
        </authorList>
    </citation>
    <scope>NUCLEOTIDE SEQUENCE [LARGE SCALE GENOMIC DNA]</scope>
    <source>
        <strain evidence="1">Glfc:IPQL:Cfum</strain>
    </source>
</reference>
<proteinExistence type="predicted"/>
<protein>
    <submittedName>
        <fullName evidence="1">Uncharacterized protein</fullName>
    </submittedName>
</protein>
<sequence length="439" mass="50904">MGIYFCKRPETYPEPAISYDLLCSSLTKWFGEPATFAHVIYLDNLSTSYISEVIRWKVCASRPKGYEYVELVLKTYPRNKSRGLSFRSDVFFKNEIAFYENILPALLKFHSSRATKPFNNHLRLFLSVCDGKQDSLVFANEHIQGFESPKKKLDLKHAKLVLVTLAKFHAISFAMKEQSCEEFERICNGITETYYDGSNWSCYKRLWSKIWSVAKDAVEKEYPNTKYIELINKFAVQSRFKDLVKAVNDKNNCVIQHGDCSVSNYMFKYEGEMPVDVKMMDFQQTRCASPVLDVVSVLYTNTDLLQYEEELLKNYHETLAIEIENLGSNPNMYNWDTFINEVCKYSYFGLAVSFENTTTTLTAEDITNRQVALGWLTETKIRNIADIHEVENLENKQMLDLAKNFVHCVDKARWMQEASGRSLWRSKGEGFVQQWTCSG</sequence>
<evidence type="ECO:0000313" key="2">
    <source>
        <dbReference type="Proteomes" id="UP001064048"/>
    </source>
</evidence>
<organism evidence="1 2">
    <name type="scientific">Choristoneura fumiferana</name>
    <name type="common">Spruce budworm moth</name>
    <name type="synonym">Archips fumiferana</name>
    <dbReference type="NCBI Taxonomy" id="7141"/>
    <lineage>
        <taxon>Eukaryota</taxon>
        <taxon>Metazoa</taxon>
        <taxon>Ecdysozoa</taxon>
        <taxon>Arthropoda</taxon>
        <taxon>Hexapoda</taxon>
        <taxon>Insecta</taxon>
        <taxon>Pterygota</taxon>
        <taxon>Neoptera</taxon>
        <taxon>Endopterygota</taxon>
        <taxon>Lepidoptera</taxon>
        <taxon>Glossata</taxon>
        <taxon>Ditrysia</taxon>
        <taxon>Tortricoidea</taxon>
        <taxon>Tortricidae</taxon>
        <taxon>Tortricinae</taxon>
        <taxon>Choristoneura</taxon>
    </lineage>
</organism>